<evidence type="ECO:0000256" key="5">
    <source>
        <dbReference type="SAM" id="MobiDB-lite"/>
    </source>
</evidence>
<organism evidence="8 9">
    <name type="scientific">Cytospora mali</name>
    <name type="common">Apple Valsa canker fungus</name>
    <name type="synonym">Valsa mali</name>
    <dbReference type="NCBI Taxonomy" id="578113"/>
    <lineage>
        <taxon>Eukaryota</taxon>
        <taxon>Fungi</taxon>
        <taxon>Dikarya</taxon>
        <taxon>Ascomycota</taxon>
        <taxon>Pezizomycotina</taxon>
        <taxon>Sordariomycetes</taxon>
        <taxon>Sordariomycetidae</taxon>
        <taxon>Diaporthales</taxon>
        <taxon>Cytosporaceae</taxon>
        <taxon>Cytospora</taxon>
    </lineage>
</organism>
<dbReference type="Proteomes" id="UP000078559">
    <property type="component" value="Chromosome 5"/>
</dbReference>
<evidence type="ECO:0000313" key="8">
    <source>
        <dbReference type="EMBL" id="KUI69343.1"/>
    </source>
</evidence>
<dbReference type="GO" id="GO:0022857">
    <property type="term" value="F:transmembrane transporter activity"/>
    <property type="evidence" value="ECO:0007669"/>
    <property type="project" value="InterPro"/>
</dbReference>
<feature type="transmembrane region" description="Helical" evidence="6">
    <location>
        <begin position="200"/>
        <end position="224"/>
    </location>
</feature>
<evidence type="ECO:0000256" key="2">
    <source>
        <dbReference type="ARBA" id="ARBA00022692"/>
    </source>
</evidence>
<evidence type="ECO:0000256" key="6">
    <source>
        <dbReference type="SAM" id="Phobius"/>
    </source>
</evidence>
<feature type="transmembrane region" description="Helical" evidence="6">
    <location>
        <begin position="339"/>
        <end position="359"/>
    </location>
</feature>
<feature type="transmembrane region" description="Helical" evidence="6">
    <location>
        <begin position="444"/>
        <end position="466"/>
    </location>
</feature>
<keyword evidence="4 6" id="KW-0472">Membrane</keyword>
<keyword evidence="3 6" id="KW-1133">Transmembrane helix</keyword>
<proteinExistence type="predicted"/>
<feature type="transmembrane region" description="Helical" evidence="6">
    <location>
        <begin position="111"/>
        <end position="130"/>
    </location>
</feature>
<name>A0A194VZQ1_CYTMA</name>
<reference evidence="8" key="1">
    <citation type="submission" date="2014-12" db="EMBL/GenBank/DDBJ databases">
        <title>Genome Sequence of Valsa Canker Pathogens Uncovers a Specific Adaption of Colonization on Woody Bark.</title>
        <authorList>
            <person name="Yin Z."/>
            <person name="Liu H."/>
            <person name="Gao X."/>
            <person name="Li Z."/>
            <person name="Song N."/>
            <person name="Ke X."/>
            <person name="Dai Q."/>
            <person name="Wu Y."/>
            <person name="Sun Y."/>
            <person name="Xu J.-R."/>
            <person name="Kang Z.K."/>
            <person name="Wang L."/>
            <person name="Huang L."/>
        </authorList>
    </citation>
    <scope>NUCLEOTIDE SEQUENCE [LARGE SCALE GENOMIC DNA]</scope>
    <source>
        <strain evidence="8">03-8</strain>
    </source>
</reference>
<dbReference type="EMBL" id="CM003102">
    <property type="protein sequence ID" value="KUI69343.1"/>
    <property type="molecule type" value="Genomic_DNA"/>
</dbReference>
<feature type="transmembrane region" description="Helical" evidence="6">
    <location>
        <begin position="380"/>
        <end position="403"/>
    </location>
</feature>
<dbReference type="PANTHER" id="PTHR23502:SF2">
    <property type="entry name" value="TRANSPORTER, PUTATIVE (AFU_ORTHOLOGUE AFUA_2G08910)-RELATED"/>
    <property type="match status" value="1"/>
</dbReference>
<gene>
    <name evidence="8" type="ORF">VM1G_05060</name>
</gene>
<keyword evidence="2 6" id="KW-0812">Transmembrane</keyword>
<evidence type="ECO:0000256" key="1">
    <source>
        <dbReference type="ARBA" id="ARBA00004141"/>
    </source>
</evidence>
<evidence type="ECO:0000259" key="7">
    <source>
        <dbReference type="PROSITE" id="PS50850"/>
    </source>
</evidence>
<dbReference type="SUPFAM" id="SSF103473">
    <property type="entry name" value="MFS general substrate transporter"/>
    <property type="match status" value="1"/>
</dbReference>
<keyword evidence="9" id="KW-1185">Reference proteome</keyword>
<accession>A0A194VZQ1</accession>
<feature type="domain" description="Major facilitator superfamily (MFS) profile" evidence="7">
    <location>
        <begin position="76"/>
        <end position="502"/>
    </location>
</feature>
<feature type="compositionally biased region" description="Polar residues" evidence="5">
    <location>
        <begin position="1"/>
        <end position="15"/>
    </location>
</feature>
<dbReference type="GO" id="GO:0005886">
    <property type="term" value="C:plasma membrane"/>
    <property type="evidence" value="ECO:0007669"/>
    <property type="project" value="TreeGrafter"/>
</dbReference>
<evidence type="ECO:0000313" key="9">
    <source>
        <dbReference type="Proteomes" id="UP000078559"/>
    </source>
</evidence>
<dbReference type="AlphaFoldDB" id="A0A194VZQ1"/>
<dbReference type="Pfam" id="PF07690">
    <property type="entry name" value="MFS_1"/>
    <property type="match status" value="1"/>
</dbReference>
<dbReference type="InterPro" id="IPR036259">
    <property type="entry name" value="MFS_trans_sf"/>
</dbReference>
<feature type="transmembrane region" description="Helical" evidence="6">
    <location>
        <begin position="301"/>
        <end position="319"/>
    </location>
</feature>
<feature type="region of interest" description="Disordered" evidence="5">
    <location>
        <begin position="1"/>
        <end position="23"/>
    </location>
</feature>
<dbReference type="PANTHER" id="PTHR23502">
    <property type="entry name" value="MAJOR FACILITATOR SUPERFAMILY"/>
    <property type="match status" value="1"/>
</dbReference>
<feature type="transmembrane region" description="Helical" evidence="6">
    <location>
        <begin position="171"/>
        <end position="193"/>
    </location>
</feature>
<evidence type="ECO:0000256" key="3">
    <source>
        <dbReference type="ARBA" id="ARBA00022989"/>
    </source>
</evidence>
<feature type="transmembrane region" description="Helical" evidence="6">
    <location>
        <begin position="142"/>
        <end position="165"/>
    </location>
</feature>
<dbReference type="InterPro" id="IPR020846">
    <property type="entry name" value="MFS_dom"/>
</dbReference>
<sequence length="505" mass="55980">MIQVENISPPSSTNGKLEDAQDPRAVQDEYADEINGLSEEHRQYLLERHGTLDLSPMPDMSDANPYNWSQKKKVLNLLLVAFHAMMAAFTAAAIMAAFVDIAEDLGTSVQDASYLTSLTIAILGAAPLFWAPLSNRYGRRPIFLISLICSLAGNIGCGYSYSYWAMALCRAITSFFIAPAAGIGSGVVVEMFFKTERALYMGIWTIMVTLGVPIAPFIFGFVSVRVGYRWIYFILAITNGVQLVLYFLFGAETRYIPGSDAPGKHKSDFQKQYINFGRIDKTPLTWYDFVRPLSYVARPCVMLPAVAYSMVFLWAFVMTTIEIPQLYPELFGFNAQQTGIQLISVVIGTIIGEQVGGRMSDMWMSARRKRLGGRSPEHEFRLWLSYFGFALCIIGLVVFLVQLSYAGNIWDVTPLIGVGICSAGNQIANTVLMTYAVDCYKEDAASIGAFITFIRQIWGFIGPFWFPQIITGLGYGATAGIASAMLIVVSVIPTLIVQWKGRAWR</sequence>
<feature type="transmembrane region" description="Helical" evidence="6">
    <location>
        <begin position="230"/>
        <end position="249"/>
    </location>
</feature>
<protein>
    <recommendedName>
        <fullName evidence="7">Major facilitator superfamily (MFS) profile domain-containing protein</fullName>
    </recommendedName>
</protein>
<comment type="subcellular location">
    <subcellularLocation>
        <location evidence="1">Membrane</location>
        <topology evidence="1">Multi-pass membrane protein</topology>
    </subcellularLocation>
</comment>
<evidence type="ECO:0000256" key="4">
    <source>
        <dbReference type="ARBA" id="ARBA00023136"/>
    </source>
</evidence>
<dbReference type="InterPro" id="IPR011701">
    <property type="entry name" value="MFS"/>
</dbReference>
<feature type="transmembrane region" description="Helical" evidence="6">
    <location>
        <begin position="415"/>
        <end position="437"/>
    </location>
</feature>
<dbReference type="OrthoDB" id="2585655at2759"/>
<dbReference type="FunFam" id="1.20.1250.20:FF:000318">
    <property type="entry name" value="MFS multidrug transporter, putative"/>
    <property type="match status" value="1"/>
</dbReference>
<feature type="transmembrane region" description="Helical" evidence="6">
    <location>
        <begin position="74"/>
        <end position="99"/>
    </location>
</feature>
<dbReference type="PROSITE" id="PS50850">
    <property type="entry name" value="MFS"/>
    <property type="match status" value="1"/>
</dbReference>
<dbReference type="Gene3D" id="1.20.1250.20">
    <property type="entry name" value="MFS general substrate transporter like domains"/>
    <property type="match status" value="1"/>
</dbReference>
<feature type="transmembrane region" description="Helical" evidence="6">
    <location>
        <begin position="472"/>
        <end position="497"/>
    </location>
</feature>